<dbReference type="Proteomes" id="UP000298347">
    <property type="component" value="Unassembled WGS sequence"/>
</dbReference>
<organism evidence="2 3">
    <name type="scientific">Sporolactobacillus shoreae</name>
    <dbReference type="NCBI Taxonomy" id="1465501"/>
    <lineage>
        <taxon>Bacteria</taxon>
        <taxon>Bacillati</taxon>
        <taxon>Bacillota</taxon>
        <taxon>Bacilli</taxon>
        <taxon>Bacillales</taxon>
        <taxon>Sporolactobacillaceae</taxon>
        <taxon>Sporolactobacillus</taxon>
    </lineage>
</organism>
<evidence type="ECO:0000313" key="2">
    <source>
        <dbReference type="EMBL" id="TGA98683.1"/>
    </source>
</evidence>
<dbReference type="InterPro" id="IPR036866">
    <property type="entry name" value="RibonucZ/Hydroxyglut_hydro"/>
</dbReference>
<evidence type="ECO:0000313" key="3">
    <source>
        <dbReference type="Proteomes" id="UP000298347"/>
    </source>
</evidence>
<protein>
    <submittedName>
        <fullName evidence="2">MBL fold metallo-hydrolase</fullName>
    </submittedName>
</protein>
<feature type="domain" description="Metallo-beta-lactamase" evidence="1">
    <location>
        <begin position="13"/>
        <end position="218"/>
    </location>
</feature>
<dbReference type="OrthoDB" id="9781189at2"/>
<comment type="caution">
    <text evidence="2">The sequence shown here is derived from an EMBL/GenBank/DDBJ whole genome shotgun (WGS) entry which is preliminary data.</text>
</comment>
<keyword evidence="3" id="KW-1185">Reference proteome</keyword>
<dbReference type="Pfam" id="PF12706">
    <property type="entry name" value="Lactamase_B_2"/>
    <property type="match status" value="1"/>
</dbReference>
<gene>
    <name evidence="2" type="ORF">E4665_07430</name>
</gene>
<dbReference type="InterPro" id="IPR001279">
    <property type="entry name" value="Metallo-B-lactamas"/>
</dbReference>
<reference evidence="2 3" key="1">
    <citation type="journal article" date="2015" name="Int. J. Syst. Evol. Microbiol.">
        <title>Sporolactobacillus shoreae sp. nov. and Sporolactobacillus spathodeae sp. nov., two spore-forming lactic acid bacteria isolated from tree barks in Thailand.</title>
        <authorList>
            <person name="Thamacharoensuk T."/>
            <person name="Kitahara M."/>
            <person name="Ohkuma M."/>
            <person name="Thongchul N."/>
            <person name="Tanasupawat S."/>
        </authorList>
    </citation>
    <scope>NUCLEOTIDE SEQUENCE [LARGE SCALE GENOMIC DNA]</scope>
    <source>
        <strain evidence="2 3">BK92</strain>
    </source>
</reference>
<dbReference type="EMBL" id="SRJD01000006">
    <property type="protein sequence ID" value="TGA98683.1"/>
    <property type="molecule type" value="Genomic_DNA"/>
</dbReference>
<sequence length="264" mass="29538">MAVRYSVLASGSTGNSLYIETQQQRLLIDCGLSGKKMIDLLAQIGRKPEDVDAILVTHEHSDHVKGLGVFARRFRTPVYANERTWQAMTSVTGDIPLEQKFEFQANTTKKFGNLDIESFSVSHDAADPMFYIAHDGDRKLTLLTDLGYVSEHIKGLIRDSDAYVMEANHDTEMLMMGRYPWSVKRRILGDTGHISNDESGIALTEVLGNRTKKIYLAHLSKDNNMKELARMSVGQKLESTGLKIGRDLSLFDTDPDRATQLTAI</sequence>
<accession>A0A4Z0GQN3</accession>
<keyword evidence="2" id="KW-0378">Hydrolase</keyword>
<dbReference type="SUPFAM" id="SSF56281">
    <property type="entry name" value="Metallo-hydrolase/oxidoreductase"/>
    <property type="match status" value="1"/>
</dbReference>
<dbReference type="GO" id="GO:0016787">
    <property type="term" value="F:hydrolase activity"/>
    <property type="evidence" value="ECO:0007669"/>
    <property type="project" value="UniProtKB-KW"/>
</dbReference>
<dbReference type="AlphaFoldDB" id="A0A4Z0GQN3"/>
<dbReference type="RefSeq" id="WP_135348160.1">
    <property type="nucleotide sequence ID" value="NZ_SRJD01000006.1"/>
</dbReference>
<dbReference type="InterPro" id="IPR052533">
    <property type="entry name" value="WalJ/YycJ-like"/>
</dbReference>
<dbReference type="PANTHER" id="PTHR47619">
    <property type="entry name" value="METALLO-HYDROLASE YYCJ-RELATED"/>
    <property type="match status" value="1"/>
</dbReference>
<proteinExistence type="predicted"/>
<name>A0A4Z0GQN3_9BACL</name>
<dbReference type="PANTHER" id="PTHR47619:SF1">
    <property type="entry name" value="EXODEOXYRIBONUCLEASE WALJ"/>
    <property type="match status" value="1"/>
</dbReference>
<dbReference type="CDD" id="cd07733">
    <property type="entry name" value="YycJ-like_MBL-fold"/>
    <property type="match status" value="1"/>
</dbReference>
<dbReference type="InterPro" id="IPR058121">
    <property type="entry name" value="WalJ/YycJ"/>
</dbReference>
<dbReference type="SMART" id="SM00849">
    <property type="entry name" value="Lactamase_B"/>
    <property type="match status" value="1"/>
</dbReference>
<dbReference type="Gene3D" id="3.60.15.10">
    <property type="entry name" value="Ribonuclease Z/Hydroxyacylglutathione hydrolase-like"/>
    <property type="match status" value="1"/>
</dbReference>
<evidence type="ECO:0000259" key="1">
    <source>
        <dbReference type="SMART" id="SM00849"/>
    </source>
</evidence>